<dbReference type="BioCyc" id="PSYR629263:G11X0-6671-MONOMER"/>
<dbReference type="AlphaFoldDB" id="F3GKD0"/>
<name>F3GKD0_PSESJ</name>
<feature type="non-terminal residue" evidence="1">
    <location>
        <position position="1"/>
    </location>
</feature>
<comment type="caution">
    <text evidence="1">The sequence shown here is derived from an EMBL/GenBank/DDBJ whole genome shotgun (WGS) entry which is preliminary data.</text>
</comment>
<reference evidence="1 2" key="1">
    <citation type="journal article" date="2011" name="PLoS Pathog.">
        <title>Dynamic evolution of pathogenicity revealed by sequencing and comparative genomics of 19 Pseudomonas syringae isolates.</title>
        <authorList>
            <person name="Baltrus D.A."/>
            <person name="Nishimura M.T."/>
            <person name="Romanchuk A."/>
            <person name="Chang J.H."/>
            <person name="Mukhtar M.S."/>
            <person name="Cherkis K."/>
            <person name="Roach J."/>
            <person name="Grant S.R."/>
            <person name="Jones C.D."/>
            <person name="Dangl J.L."/>
        </authorList>
    </citation>
    <scope>NUCLEOTIDE SEQUENCE [LARGE SCALE GENOMIC DNA]</scope>
    <source>
        <strain evidence="1 2">1704B</strain>
    </source>
</reference>
<dbReference type="HOGENOM" id="CLU_3244286_0_0_6"/>
<evidence type="ECO:0000313" key="1">
    <source>
        <dbReference type="EMBL" id="EGH47533.1"/>
    </source>
</evidence>
<protein>
    <submittedName>
        <fullName evidence="1">Peptidase U62, modulator of DNA gyrase</fullName>
    </submittedName>
</protein>
<organism evidence="1 2">
    <name type="scientific">Pseudomonas syringae pv. pisi str. 1704B</name>
    <dbReference type="NCBI Taxonomy" id="629263"/>
    <lineage>
        <taxon>Bacteria</taxon>
        <taxon>Pseudomonadati</taxon>
        <taxon>Pseudomonadota</taxon>
        <taxon>Gammaproteobacteria</taxon>
        <taxon>Pseudomonadales</taxon>
        <taxon>Pseudomonadaceae</taxon>
        <taxon>Pseudomonas</taxon>
        <taxon>Pseudomonas syringae</taxon>
    </lineage>
</organism>
<accession>F3GKD0</accession>
<keyword evidence="2" id="KW-1185">Reference proteome</keyword>
<dbReference type="Proteomes" id="UP000004986">
    <property type="component" value="Unassembled WGS sequence"/>
</dbReference>
<proteinExistence type="predicted"/>
<dbReference type="EMBL" id="AEAI01002298">
    <property type="protein sequence ID" value="EGH47533.1"/>
    <property type="molecule type" value="Genomic_DNA"/>
</dbReference>
<sequence>SAVTFQVLGTPNCGKGEPNQVIRVGHASPACVFANVDVFGGDA</sequence>
<gene>
    <name evidence="1" type="ORF">PSYPI_36794</name>
</gene>
<evidence type="ECO:0000313" key="2">
    <source>
        <dbReference type="Proteomes" id="UP000004986"/>
    </source>
</evidence>